<keyword evidence="2" id="KW-1185">Reference proteome</keyword>
<accession>A0ABS7EK36</accession>
<protein>
    <recommendedName>
        <fullName evidence="3">Lipoprotein</fullName>
    </recommendedName>
</protein>
<sequence>MKIIKYILAISAIILINGCASTIPKEALALTSSSLEERQLQSRIYEDVTEQQVLSAGVHIFQDLGAKITETETDLGLIVGEKDRDAVEAGQVATVIFAALLGVNAAYDTNQKIKFSLVTTPVKLGQDDKRWIARLTIQRLVWNSHNQLSKIEAVKDEEVYQAFFEKMNKALFLETNS</sequence>
<comment type="caution">
    <text evidence="1">The sequence shown here is derived from an EMBL/GenBank/DDBJ whole genome shotgun (WGS) entry which is preliminary data.</text>
</comment>
<evidence type="ECO:0000313" key="2">
    <source>
        <dbReference type="Proteomes" id="UP001166251"/>
    </source>
</evidence>
<reference evidence="1" key="1">
    <citation type="submission" date="2021-07" db="EMBL/GenBank/DDBJ databases">
        <title>Neiella marina sp. nov., isolated from the intestinal content of sea cucumber Apostichopus japonicus.</title>
        <authorList>
            <person name="Bai X."/>
        </authorList>
    </citation>
    <scope>NUCLEOTIDE SEQUENCE</scope>
    <source>
        <strain evidence="1">126</strain>
    </source>
</reference>
<dbReference type="RefSeq" id="WP_220105313.1">
    <property type="nucleotide sequence ID" value="NZ_JAHZSS010000027.1"/>
</dbReference>
<proteinExistence type="predicted"/>
<organism evidence="1 2">
    <name type="scientific">Neiella holothuriorum</name>
    <dbReference type="NCBI Taxonomy" id="2870530"/>
    <lineage>
        <taxon>Bacteria</taxon>
        <taxon>Pseudomonadati</taxon>
        <taxon>Pseudomonadota</taxon>
        <taxon>Gammaproteobacteria</taxon>
        <taxon>Alteromonadales</taxon>
        <taxon>Echinimonadaceae</taxon>
        <taxon>Neiella</taxon>
    </lineage>
</organism>
<name>A0ABS7EK36_9GAMM</name>
<gene>
    <name evidence="1" type="ORF">K0504_16765</name>
</gene>
<evidence type="ECO:0008006" key="3">
    <source>
        <dbReference type="Google" id="ProtNLM"/>
    </source>
</evidence>
<dbReference type="EMBL" id="JAHZSS010000027">
    <property type="protein sequence ID" value="MBW8192691.1"/>
    <property type="molecule type" value="Genomic_DNA"/>
</dbReference>
<dbReference type="Proteomes" id="UP001166251">
    <property type="component" value="Unassembled WGS sequence"/>
</dbReference>
<evidence type="ECO:0000313" key="1">
    <source>
        <dbReference type="EMBL" id="MBW8192691.1"/>
    </source>
</evidence>